<feature type="compositionally biased region" description="Polar residues" evidence="5">
    <location>
        <begin position="265"/>
        <end position="274"/>
    </location>
</feature>
<feature type="region of interest" description="Disordered" evidence="5">
    <location>
        <begin position="76"/>
        <end position="347"/>
    </location>
</feature>
<dbReference type="Proteomes" id="UP000243723">
    <property type="component" value="Unassembled WGS sequence"/>
</dbReference>
<dbReference type="OrthoDB" id="201153at2759"/>
<reference evidence="7 8" key="1">
    <citation type="submission" date="2017-05" db="EMBL/GenBank/DDBJ databases">
        <title>Draft genome sequence of Elsinoe australis.</title>
        <authorList>
            <person name="Cheng Q."/>
        </authorList>
    </citation>
    <scope>NUCLEOTIDE SEQUENCE [LARGE SCALE GENOMIC DNA]</scope>
    <source>
        <strain evidence="7 8">NL1</strain>
    </source>
</reference>
<name>A0A2P8A8A3_9PEZI</name>
<comment type="caution">
    <text evidence="7">The sequence shown here is derived from an EMBL/GenBank/DDBJ whole genome shotgun (WGS) entry which is preliminary data.</text>
</comment>
<dbReference type="InterPro" id="IPR034646">
    <property type="entry name" value="ADCK3_dom"/>
</dbReference>
<dbReference type="GO" id="GO:0005524">
    <property type="term" value="F:ATP binding"/>
    <property type="evidence" value="ECO:0007669"/>
    <property type="project" value="UniProtKB-KW"/>
</dbReference>
<feature type="compositionally biased region" description="Polar residues" evidence="5">
    <location>
        <begin position="81"/>
        <end position="97"/>
    </location>
</feature>
<evidence type="ECO:0000259" key="6">
    <source>
        <dbReference type="Pfam" id="PF03109"/>
    </source>
</evidence>
<dbReference type="AlphaFoldDB" id="A0A2P8A8A3"/>
<dbReference type="PANTHER" id="PTHR43851">
    <property type="match status" value="1"/>
</dbReference>
<dbReference type="CDD" id="cd13970">
    <property type="entry name" value="ABC1_ADCK3"/>
    <property type="match status" value="1"/>
</dbReference>
<dbReference type="EMBL" id="NHZQ01000060">
    <property type="protein sequence ID" value="PSK56687.1"/>
    <property type="molecule type" value="Genomic_DNA"/>
</dbReference>
<organism evidence="7 8">
    <name type="scientific">Elsinoe australis</name>
    <dbReference type="NCBI Taxonomy" id="40998"/>
    <lineage>
        <taxon>Eukaryota</taxon>
        <taxon>Fungi</taxon>
        <taxon>Dikarya</taxon>
        <taxon>Ascomycota</taxon>
        <taxon>Pezizomycotina</taxon>
        <taxon>Dothideomycetes</taxon>
        <taxon>Dothideomycetidae</taxon>
        <taxon>Myriangiales</taxon>
        <taxon>Elsinoaceae</taxon>
        <taxon>Elsinoe</taxon>
    </lineage>
</organism>
<feature type="compositionally biased region" description="Basic and acidic residues" evidence="5">
    <location>
        <begin position="108"/>
        <end position="118"/>
    </location>
</feature>
<feature type="region of interest" description="Disordered" evidence="5">
    <location>
        <begin position="384"/>
        <end position="481"/>
    </location>
</feature>
<sequence length="919" mass="100848">MSGKRLLDAARLYGAFRSVAKTHFAIRSQQLDTFSKTSSLAKAVKSQTDRVTVTAGAAYALARRLSETGPAYSVNAGREAYSTTSSTLTGNAEPTRSSKAEGPVGGLEQDHHYKRSDDNAVQDEEPKGSINVTQEKAKRYPLPDGSIPPQGSPLGSPSSLRKDTMSERVKEAPQDPLAHNQQAELDVEQKQAERDALTDGSIPPKGAPIGKGPEVGGEDTYAERPDPEPRKSPLAQQHKSEPELESRESGESTIPDPSFAARKAQQLSEMQIPSESAMDEPGATGPDTFVDRPRTTSTTLSSLPRSKIPKNAEISEGSETIQGQKINQDVYYSPSPDAKRDSMTDADIPEGVDLNVFHSPQVASLINSGGREDRRKAYETRMNAARQKAGGQDVAKTSSTAATQAEPAPAKRWDAGSLWGEGDVVRDESDRVFNPDKAEDAETKDTRDLADSLAAEAEQQKTEDAVAAEEPISKHQLHESRVPSSRLGRIWQFSGLATSMAFGAVGETFRRVTGGSADGSIMLSEANMDRLVNKLSRMRGAALKLGQMMSFQDSKMLPPAINAVLARVQDSADYMPRSQRDKVLASNLGDNWRDLYSSFDDVPIAAASIGQVHKAVLTSGETVAVKVQYPGVRDSITSDLNNLSLLLTASRLLPKGLYLDKTIANAKTELAWECDYLREAQCGQRFASLCQDERDTFTVPKVFTDASGPEVLTAEFMSGIAVTKIKDLAQSERDWIGTQILRLCLRELMEWRFMQTDPNWTNFLYNRQSQKLELLDFGASREYPEEFIKPYVELLIAASKKDRDTCREKSIQLGYLTGQESKAMLTAHVDSILTLAEPFMEDAELAEGGVYDFRDQTITDRVRSKIGLMVRERLAPPPEETYSLHRKLSGAFLLCARLGSRVQTRDMFSDAVGKWNGRK</sequence>
<dbReference type="GO" id="GO:0016740">
    <property type="term" value="F:transferase activity"/>
    <property type="evidence" value="ECO:0007669"/>
    <property type="project" value="UniProtKB-KW"/>
</dbReference>
<feature type="compositionally biased region" description="Low complexity" evidence="5">
    <location>
        <begin position="295"/>
        <end position="306"/>
    </location>
</feature>
<proteinExistence type="inferred from homology"/>
<dbReference type="SUPFAM" id="SSF56112">
    <property type="entry name" value="Protein kinase-like (PK-like)"/>
    <property type="match status" value="1"/>
</dbReference>
<evidence type="ECO:0000313" key="8">
    <source>
        <dbReference type="Proteomes" id="UP000243723"/>
    </source>
</evidence>
<keyword evidence="3" id="KW-0547">Nucleotide-binding</keyword>
<evidence type="ECO:0000256" key="1">
    <source>
        <dbReference type="ARBA" id="ARBA00009670"/>
    </source>
</evidence>
<keyword evidence="8" id="KW-1185">Reference proteome</keyword>
<feature type="compositionally biased region" description="Basic and acidic residues" evidence="5">
    <location>
        <begin position="187"/>
        <end position="197"/>
    </location>
</feature>
<feature type="domain" description="ABC1 atypical kinase-like" evidence="6">
    <location>
        <begin position="567"/>
        <end position="809"/>
    </location>
</feature>
<protein>
    <submittedName>
        <fullName evidence="7">Protein ABC1, mitochondrial</fullName>
    </submittedName>
</protein>
<accession>A0A2P8A8A3</accession>
<dbReference type="STRING" id="40998.A0A2P8A8A3"/>
<dbReference type="InterPro" id="IPR011009">
    <property type="entry name" value="Kinase-like_dom_sf"/>
</dbReference>
<feature type="compositionally biased region" description="Basic and acidic residues" evidence="5">
    <location>
        <begin position="160"/>
        <end position="173"/>
    </location>
</feature>
<keyword evidence="2" id="KW-0808">Transferase</keyword>
<feature type="compositionally biased region" description="Low complexity" evidence="5">
    <location>
        <begin position="200"/>
        <end position="212"/>
    </location>
</feature>
<comment type="similarity">
    <text evidence="1">Belongs to the protein kinase superfamily. ADCK protein kinase family.</text>
</comment>
<evidence type="ECO:0000256" key="4">
    <source>
        <dbReference type="ARBA" id="ARBA00022840"/>
    </source>
</evidence>
<feature type="compositionally biased region" description="Basic and acidic residues" evidence="5">
    <location>
        <begin position="238"/>
        <end position="250"/>
    </location>
</feature>
<evidence type="ECO:0000313" key="7">
    <source>
        <dbReference type="EMBL" id="PSK56687.1"/>
    </source>
</evidence>
<feature type="compositionally biased region" description="Low complexity" evidence="5">
    <location>
        <begin position="145"/>
        <end position="159"/>
    </location>
</feature>
<feature type="compositionally biased region" description="Basic and acidic residues" evidence="5">
    <location>
        <begin position="423"/>
        <end position="450"/>
    </location>
</feature>
<evidence type="ECO:0000256" key="2">
    <source>
        <dbReference type="ARBA" id="ARBA00022679"/>
    </source>
</evidence>
<dbReference type="InterPro" id="IPR051409">
    <property type="entry name" value="Atypical_kinase_ADCK"/>
</dbReference>
<keyword evidence="4" id="KW-0067">ATP-binding</keyword>
<gene>
    <name evidence="7" type="ORF">B9Z65_6311</name>
</gene>
<feature type="compositionally biased region" description="Basic and acidic residues" evidence="5">
    <location>
        <begin position="221"/>
        <end position="231"/>
    </location>
</feature>
<evidence type="ECO:0000256" key="5">
    <source>
        <dbReference type="SAM" id="MobiDB-lite"/>
    </source>
</evidence>
<dbReference type="InterPro" id="IPR004147">
    <property type="entry name" value="ABC1_dom"/>
</dbReference>
<feature type="compositionally biased region" description="Polar residues" evidence="5">
    <location>
        <begin position="317"/>
        <end position="327"/>
    </location>
</feature>
<dbReference type="GO" id="GO:0006744">
    <property type="term" value="P:ubiquinone biosynthetic process"/>
    <property type="evidence" value="ECO:0007669"/>
    <property type="project" value="TreeGrafter"/>
</dbReference>
<feature type="compositionally biased region" description="Basic and acidic residues" evidence="5">
    <location>
        <begin position="471"/>
        <end position="481"/>
    </location>
</feature>
<evidence type="ECO:0000256" key="3">
    <source>
        <dbReference type="ARBA" id="ARBA00022741"/>
    </source>
</evidence>
<dbReference type="PANTHER" id="PTHR43851:SF3">
    <property type="entry name" value="COENZYME Q8"/>
    <property type="match status" value="1"/>
</dbReference>
<dbReference type="Pfam" id="PF03109">
    <property type="entry name" value="ABC1"/>
    <property type="match status" value="1"/>
</dbReference>